<dbReference type="GO" id="GO:0006646">
    <property type="term" value="P:phosphatidylethanolamine biosynthetic process"/>
    <property type="evidence" value="ECO:0007669"/>
    <property type="project" value="UniProtKB-UniPathway"/>
</dbReference>
<dbReference type="PANTHER" id="PTHR45780:SF2">
    <property type="entry name" value="ETHANOLAMINE-PHOSPHATE CYTIDYLYLTRANSFERASE"/>
    <property type="match status" value="1"/>
</dbReference>
<evidence type="ECO:0000256" key="11">
    <source>
        <dbReference type="ARBA" id="ARBA00031473"/>
    </source>
</evidence>
<name>A0A6P6RRZ6_9EIME</name>
<evidence type="ECO:0000256" key="1">
    <source>
        <dbReference type="ARBA" id="ARBA00005189"/>
    </source>
</evidence>
<evidence type="ECO:0000256" key="12">
    <source>
        <dbReference type="SAM" id="MobiDB-lite"/>
    </source>
</evidence>
<dbReference type="UniPathway" id="UPA00558">
    <property type="reaction ID" value="UER00742"/>
</dbReference>
<gene>
    <name evidence="15" type="primary">LOC34619283</name>
</gene>
<dbReference type="Proteomes" id="UP000515125">
    <property type="component" value="Unplaced"/>
</dbReference>
<keyword evidence="14" id="KW-1185">Reference proteome</keyword>
<dbReference type="GeneID" id="34619283"/>
<evidence type="ECO:0000256" key="5">
    <source>
        <dbReference type="ARBA" id="ARBA00022695"/>
    </source>
</evidence>
<proteinExistence type="inferred from homology"/>
<keyword evidence="5 15" id="KW-0548">Nucleotidyltransferase</keyword>
<feature type="compositionally biased region" description="Basic and acidic residues" evidence="12">
    <location>
        <begin position="428"/>
        <end position="446"/>
    </location>
</feature>
<sequence>MELSAGQFFANIWSTMTPVVDNVGVQLSLPDSEAGSTRPGRSTTSYFCMAHLSDEALQTRIRTHGGPSLDQPCEGAWGPCGSCSLCDAQLHAKAAADVAALRALFEPDSPPTAETVAATSPGGSVAEHGPCQDCKENEPNEEKQQKREPYGTGAPKTAGAADDASKEKGQCSVGCTVPVAADSSAAEPLVFAYDPNTGGAVPYSLSGISTLSLPPAAVRPGISVGLPVGPPPHCRAGRIFVDGVFDLLHSGHFNALRQARLLGKRLIVGVNSDRGTYAAKGCWPLYTEEERAEIVASCKWVDEVVIGTPYEVSTDLLDALNCEAAAHGDDWAAGADGRDAYAQPRAAGRMLVFKRTEGISSTSITRRLLEATAHMCEERVAVDRPQLVGHFARKALENSEVEEAMSEGGNNGLPGARVGPSSTPYGQERSEKEAFRDSLNREERKASQGAGRRGDLSVFMSSKRLLQFIGEAKKPKPGDRVVYVDGSFDVLHVGHVRILKIAKEMGDYLIVGIHDDATVSAVKGLGFPVMNVNERALNVLAMRMVDEVIIGAPWTIPKYLLEMLGIHIVVRGTRIDCTADSLGGILGSDKERLSSARIGAEGHDEDPYRVPKELGIYREVESFSSWTTRELVSRLLRNRKALSDSLRHRYSC</sequence>
<dbReference type="AlphaFoldDB" id="A0A6P6RRZ6"/>
<dbReference type="GO" id="GO:0005737">
    <property type="term" value="C:cytoplasm"/>
    <property type="evidence" value="ECO:0007669"/>
    <property type="project" value="TreeGrafter"/>
</dbReference>
<keyword evidence="3" id="KW-0444">Lipid biosynthesis</keyword>
<feature type="region of interest" description="Disordered" evidence="12">
    <location>
        <begin position="108"/>
        <end position="165"/>
    </location>
</feature>
<evidence type="ECO:0000259" key="13">
    <source>
        <dbReference type="Pfam" id="PF01467"/>
    </source>
</evidence>
<protein>
    <recommendedName>
        <fullName evidence="10">ethanolamine-phosphate cytidylyltransferase</fullName>
        <ecNumber evidence="10">2.7.7.14</ecNumber>
    </recommendedName>
    <alternativeName>
        <fullName evidence="11">CTP:phosphoethanolamine cytidylyltransferase</fullName>
    </alternativeName>
</protein>
<evidence type="ECO:0000256" key="6">
    <source>
        <dbReference type="ARBA" id="ARBA00023098"/>
    </source>
</evidence>
<keyword evidence="6" id="KW-0443">Lipid metabolism</keyword>
<feature type="region of interest" description="Disordered" evidence="12">
    <location>
        <begin position="400"/>
        <end position="453"/>
    </location>
</feature>
<dbReference type="RefSeq" id="XP_026190322.1">
    <property type="nucleotide sequence ID" value="XM_026334537.1"/>
</dbReference>
<dbReference type="InterPro" id="IPR014729">
    <property type="entry name" value="Rossmann-like_a/b/a_fold"/>
</dbReference>
<dbReference type="GO" id="GO:0004306">
    <property type="term" value="F:ethanolamine-phosphate cytidylyltransferase activity"/>
    <property type="evidence" value="ECO:0007669"/>
    <property type="project" value="UniProtKB-EC"/>
</dbReference>
<evidence type="ECO:0000256" key="3">
    <source>
        <dbReference type="ARBA" id="ARBA00022516"/>
    </source>
</evidence>
<feature type="domain" description="Cytidyltransferase-like" evidence="13">
    <location>
        <begin position="241"/>
        <end position="367"/>
    </location>
</feature>
<accession>A0A6P6RRZ6</accession>
<comment type="similarity">
    <text evidence="2">Belongs to the cytidylyltransferase family.</text>
</comment>
<dbReference type="OrthoDB" id="40021at2759"/>
<dbReference type="CDD" id="cd02173">
    <property type="entry name" value="ECT"/>
    <property type="match status" value="1"/>
</dbReference>
<evidence type="ECO:0000256" key="8">
    <source>
        <dbReference type="ARBA" id="ARBA00023264"/>
    </source>
</evidence>
<evidence type="ECO:0000313" key="15">
    <source>
        <dbReference type="RefSeq" id="XP_026190322.1"/>
    </source>
</evidence>
<evidence type="ECO:0000313" key="14">
    <source>
        <dbReference type="Proteomes" id="UP000515125"/>
    </source>
</evidence>
<dbReference type="NCBIfam" id="TIGR00125">
    <property type="entry name" value="cyt_tran_rel"/>
    <property type="match status" value="2"/>
</dbReference>
<keyword evidence="8" id="KW-1208">Phospholipid metabolism</keyword>
<keyword evidence="4" id="KW-0808">Transferase</keyword>
<comment type="pathway">
    <text evidence="1">Lipid metabolism.</text>
</comment>
<dbReference type="InterPro" id="IPR004821">
    <property type="entry name" value="Cyt_trans-like"/>
</dbReference>
<evidence type="ECO:0000256" key="10">
    <source>
        <dbReference type="ARBA" id="ARBA00024221"/>
    </source>
</evidence>
<evidence type="ECO:0000256" key="9">
    <source>
        <dbReference type="ARBA" id="ARBA00024191"/>
    </source>
</evidence>
<comment type="pathway">
    <text evidence="9">Phospholipid metabolism; phosphatidylethanolamine biosynthesis; phosphatidylethanolamine from ethanolamine: step 2/3.</text>
</comment>
<organism evidence="14 15">
    <name type="scientific">Cyclospora cayetanensis</name>
    <dbReference type="NCBI Taxonomy" id="88456"/>
    <lineage>
        <taxon>Eukaryota</taxon>
        <taxon>Sar</taxon>
        <taxon>Alveolata</taxon>
        <taxon>Apicomplexa</taxon>
        <taxon>Conoidasida</taxon>
        <taxon>Coccidia</taxon>
        <taxon>Eucoccidiorida</taxon>
        <taxon>Eimeriorina</taxon>
        <taxon>Eimeriidae</taxon>
        <taxon>Cyclospora</taxon>
    </lineage>
</organism>
<keyword evidence="7" id="KW-0594">Phospholipid biosynthesis</keyword>
<feature type="compositionally biased region" description="Basic and acidic residues" evidence="12">
    <location>
        <begin position="133"/>
        <end position="149"/>
    </location>
</feature>
<evidence type="ECO:0000256" key="2">
    <source>
        <dbReference type="ARBA" id="ARBA00010101"/>
    </source>
</evidence>
<dbReference type="Pfam" id="PF01467">
    <property type="entry name" value="CTP_transf_like"/>
    <property type="match status" value="2"/>
</dbReference>
<dbReference type="Gene3D" id="3.40.50.620">
    <property type="entry name" value="HUPs"/>
    <property type="match status" value="2"/>
</dbReference>
<evidence type="ECO:0000256" key="4">
    <source>
        <dbReference type="ARBA" id="ARBA00022679"/>
    </source>
</evidence>
<dbReference type="PANTHER" id="PTHR45780">
    <property type="entry name" value="ETHANOLAMINE-PHOSPHATE CYTIDYLYLTRANSFERASE"/>
    <property type="match status" value="1"/>
</dbReference>
<evidence type="ECO:0000256" key="7">
    <source>
        <dbReference type="ARBA" id="ARBA00023209"/>
    </source>
</evidence>
<feature type="domain" description="Cytidyltransferase-like" evidence="13">
    <location>
        <begin position="483"/>
        <end position="578"/>
    </location>
</feature>
<reference evidence="15" key="1">
    <citation type="submission" date="2025-08" db="UniProtKB">
        <authorList>
            <consortium name="RefSeq"/>
        </authorList>
    </citation>
    <scope>IDENTIFICATION</scope>
</reference>
<dbReference type="EC" id="2.7.7.14" evidence="10"/>
<dbReference type="InterPro" id="IPR044608">
    <property type="entry name" value="Ect1/PCYT2"/>
</dbReference>
<dbReference type="SUPFAM" id="SSF52374">
    <property type="entry name" value="Nucleotidylyl transferase"/>
    <property type="match status" value="2"/>
</dbReference>